<dbReference type="AlphaFoldDB" id="A0A1F5HEA8"/>
<keyword evidence="1" id="KW-0732">Signal</keyword>
<comment type="caution">
    <text evidence="2">The sequence shown here is derived from an EMBL/GenBank/DDBJ whole genome shotgun (WGS) entry which is preliminary data.</text>
</comment>
<reference evidence="2 3" key="1">
    <citation type="journal article" date="2016" name="Nat. Commun.">
        <title>Thousands of microbial genomes shed light on interconnected biogeochemical processes in an aquifer system.</title>
        <authorList>
            <person name="Anantharaman K."/>
            <person name="Brown C.T."/>
            <person name="Hug L.A."/>
            <person name="Sharon I."/>
            <person name="Castelle C.J."/>
            <person name="Probst A.J."/>
            <person name="Thomas B.C."/>
            <person name="Singh A."/>
            <person name="Wilkins M.J."/>
            <person name="Karaoz U."/>
            <person name="Brodie E.L."/>
            <person name="Williams K.H."/>
            <person name="Hubbard S.S."/>
            <person name="Banfield J.F."/>
        </authorList>
    </citation>
    <scope>NUCLEOTIDE SEQUENCE [LARGE SCALE GENOMIC DNA]</scope>
</reference>
<dbReference type="Proteomes" id="UP000176751">
    <property type="component" value="Unassembled WGS sequence"/>
</dbReference>
<organism evidence="2 3">
    <name type="scientific">Candidatus Curtissbacteria bacterium RIFOXYA1_FULL_41_14</name>
    <dbReference type="NCBI Taxonomy" id="1797737"/>
    <lineage>
        <taxon>Bacteria</taxon>
        <taxon>Candidatus Curtissiibacteriota</taxon>
    </lineage>
</organism>
<feature type="signal peptide" evidence="1">
    <location>
        <begin position="1"/>
        <end position="18"/>
    </location>
</feature>
<protein>
    <recommendedName>
        <fullName evidence="4">Lipoprotein</fullName>
    </recommendedName>
</protein>
<evidence type="ECO:0000313" key="2">
    <source>
        <dbReference type="EMBL" id="OGE02497.1"/>
    </source>
</evidence>
<name>A0A1F5HEA8_9BACT</name>
<dbReference type="PROSITE" id="PS51257">
    <property type="entry name" value="PROKAR_LIPOPROTEIN"/>
    <property type="match status" value="1"/>
</dbReference>
<feature type="chain" id="PRO_5009518787" description="Lipoprotein" evidence="1">
    <location>
        <begin position="19"/>
        <end position="136"/>
    </location>
</feature>
<evidence type="ECO:0000313" key="3">
    <source>
        <dbReference type="Proteomes" id="UP000176751"/>
    </source>
</evidence>
<dbReference type="EMBL" id="MFCA01000013">
    <property type="protein sequence ID" value="OGE02497.1"/>
    <property type="molecule type" value="Genomic_DNA"/>
</dbReference>
<evidence type="ECO:0000256" key="1">
    <source>
        <dbReference type="SAM" id="SignalP"/>
    </source>
</evidence>
<evidence type="ECO:0008006" key="4">
    <source>
        <dbReference type="Google" id="ProtNLM"/>
    </source>
</evidence>
<sequence length="136" mass="14836">MRKVFFLFILVVPLVLSACVPGVAPSDKPVNSQEFLKGAVVKGFPQTPLVKGAQVLESYSNEGNFGAAFISDESLAKVVNFYSDSLKQLGWETTLKKRSDTNYIFEIKNTTQKGSVIVNTAADSQKTAISIFISPR</sequence>
<proteinExistence type="predicted"/>
<accession>A0A1F5HEA8</accession>
<dbReference type="STRING" id="1797737.A2196_01565"/>
<gene>
    <name evidence="2" type="ORF">A2196_01565</name>
</gene>